<dbReference type="EMBL" id="JAEKNQ010000038">
    <property type="protein sequence ID" value="MBJ7603543.1"/>
    <property type="molecule type" value="Genomic_DNA"/>
</dbReference>
<evidence type="ECO:0000313" key="2">
    <source>
        <dbReference type="Proteomes" id="UP000620075"/>
    </source>
</evidence>
<evidence type="ECO:0000313" key="1">
    <source>
        <dbReference type="EMBL" id="MBJ7603543.1"/>
    </source>
</evidence>
<dbReference type="InterPro" id="IPR009711">
    <property type="entry name" value="UPF0473"/>
</dbReference>
<reference evidence="1 2" key="1">
    <citation type="submission" date="2020-10" db="EMBL/GenBank/DDBJ databases">
        <title>Ca. Dormibacterota MAGs.</title>
        <authorList>
            <person name="Montgomery K."/>
        </authorList>
    </citation>
    <scope>NUCLEOTIDE SEQUENCE [LARGE SCALE GENOMIC DNA]</scope>
    <source>
        <strain evidence="1">SC8811_S16_3</strain>
    </source>
</reference>
<proteinExistence type="predicted"/>
<organism evidence="1 2">
    <name type="scientific">Candidatus Dormiibacter inghamiae</name>
    <dbReference type="NCBI Taxonomy" id="3127013"/>
    <lineage>
        <taxon>Bacteria</taxon>
        <taxon>Bacillati</taxon>
        <taxon>Candidatus Dormiibacterota</taxon>
        <taxon>Candidatus Dormibacteria</taxon>
        <taxon>Candidatus Dormibacterales</taxon>
        <taxon>Candidatus Dormibacteraceae</taxon>
        <taxon>Candidatus Dormiibacter</taxon>
    </lineage>
</organism>
<name>A0A934NDU4_9BACT</name>
<dbReference type="Proteomes" id="UP000620075">
    <property type="component" value="Unassembled WGS sequence"/>
</dbReference>
<sequence length="81" mass="9264">MTQPDQEQPVVLIDEAGRQRSFRVHDAFDLEGRSYYLVEAADDPEQVMFLKETDGTLETVDPDELQSLLAFLEKDDSQDSE</sequence>
<comment type="caution">
    <text evidence="1">The sequence shown here is derived from an EMBL/GenBank/DDBJ whole genome shotgun (WGS) entry which is preliminary data.</text>
</comment>
<dbReference type="Pfam" id="PF06949">
    <property type="entry name" value="DUF1292"/>
    <property type="match status" value="1"/>
</dbReference>
<dbReference type="RefSeq" id="WP_338179741.1">
    <property type="nucleotide sequence ID" value="NZ_JAEKNQ010000038.1"/>
</dbReference>
<gene>
    <name evidence="1" type="ORF">JF888_10200</name>
</gene>
<dbReference type="AlphaFoldDB" id="A0A934NDU4"/>
<protein>
    <submittedName>
        <fullName evidence="1">DUF1292 domain-containing protein</fullName>
    </submittedName>
</protein>
<accession>A0A934NDU4</accession>